<comment type="caution">
    <text evidence="8">The sequence shown here is derived from an EMBL/GenBank/DDBJ whole genome shotgun (WGS) entry which is preliminary data.</text>
</comment>
<dbReference type="GeneID" id="55969395"/>
<keyword evidence="9" id="KW-1185">Reference proteome</keyword>
<feature type="transmembrane region" description="Helical" evidence="5">
    <location>
        <begin position="112"/>
        <end position="134"/>
    </location>
</feature>
<accession>A0A9P4YNT0</accession>
<dbReference type="InterPro" id="IPR025969">
    <property type="entry name" value="ABA_GPCR_dom"/>
</dbReference>
<dbReference type="Proteomes" id="UP000749293">
    <property type="component" value="Unassembled WGS sequence"/>
</dbReference>
<evidence type="ECO:0000256" key="4">
    <source>
        <dbReference type="ARBA" id="ARBA00023136"/>
    </source>
</evidence>
<evidence type="ECO:0000256" key="5">
    <source>
        <dbReference type="SAM" id="Phobius"/>
    </source>
</evidence>
<feature type="transmembrane region" description="Helical" evidence="5">
    <location>
        <begin position="377"/>
        <end position="398"/>
    </location>
</feature>
<protein>
    <submittedName>
        <fullName evidence="8">Golgi pH regulator</fullName>
    </submittedName>
</protein>
<dbReference type="GO" id="GO:0016020">
    <property type="term" value="C:membrane"/>
    <property type="evidence" value="ECO:0007669"/>
    <property type="project" value="UniProtKB-SubCell"/>
</dbReference>
<dbReference type="AlphaFoldDB" id="A0A9P4YNT0"/>
<feature type="transmembrane region" description="Helical" evidence="5">
    <location>
        <begin position="470"/>
        <end position="493"/>
    </location>
</feature>
<feature type="transmembrane region" description="Helical" evidence="5">
    <location>
        <begin position="155"/>
        <end position="175"/>
    </location>
</feature>
<keyword evidence="3 5" id="KW-1133">Transmembrane helix</keyword>
<keyword evidence="4 5" id="KW-0472">Membrane</keyword>
<dbReference type="Pfam" id="PF12430">
    <property type="entry name" value="ABA_GPCR"/>
    <property type="match status" value="1"/>
</dbReference>
<keyword evidence="2 5" id="KW-0812">Transmembrane</keyword>
<evidence type="ECO:0000313" key="8">
    <source>
        <dbReference type="EMBL" id="KAF4120366.1"/>
    </source>
</evidence>
<feature type="transmembrane region" description="Helical" evidence="5">
    <location>
        <begin position="227"/>
        <end position="251"/>
    </location>
</feature>
<proteinExistence type="predicted"/>
<feature type="transmembrane region" description="Helical" evidence="5">
    <location>
        <begin position="6"/>
        <end position="27"/>
    </location>
</feature>
<evidence type="ECO:0000256" key="2">
    <source>
        <dbReference type="ARBA" id="ARBA00022692"/>
    </source>
</evidence>
<dbReference type="EMBL" id="JAANYQ010000017">
    <property type="protein sequence ID" value="KAF4120366.1"/>
    <property type="molecule type" value="Genomic_DNA"/>
</dbReference>
<comment type="subcellular location">
    <subcellularLocation>
        <location evidence="1">Membrane</location>
        <topology evidence="1">Multi-pass membrane protein</topology>
    </subcellularLocation>
</comment>
<reference evidence="8" key="1">
    <citation type="submission" date="2020-03" db="EMBL/GenBank/DDBJ databases">
        <title>Site-based positive gene gene selection in Geosmithia morbida across the United States reveals a broad range of putative effectors and factors for local host and environmental adapation.</title>
        <authorList>
            <person name="Onufrak A."/>
            <person name="Murdoch R.W."/>
            <person name="Gazis R."/>
            <person name="Huff M."/>
            <person name="Staton M."/>
            <person name="Klingeman W."/>
            <person name="Hadziabdic D."/>
        </authorList>
    </citation>
    <scope>NUCLEOTIDE SEQUENCE</scope>
    <source>
        <strain evidence="8">1262</strain>
    </source>
</reference>
<sequence length="610" mass="64314">MSPVHVQITTASLVPFAAILAITYMGATRHILPRLSRSHDESLDGEEHVLPHHAPEALRQAHAQHGARSGARILTERLFGVTLALASALAALILAEILGVADPTARTLALGWTVRSLLVLLVAVLPWMECGSLLSAAGWRFRRGSGGRAPGTARTLQTVLFVLWLVVFGIIGGVVPDGGGGGPVTAAEIAATSSSSSSAARKQLRGDGRMGIVALVDMLTTACLERVGVVGICLMALLAGSAAVSTPWYTFGDARRRGRRGPLTDADIARREEGLDAVREMLTAKRHRMQALSRRAAESAGTAAPPAKKTGFIRSMMRGGGKSGADEGEVRSLRVEIAGLEAMEANLASSLTAARGQMDAEQRSSTRLGRALLAPKYVFCCYCLYRILATWVTTFRRITSSSPPPSPSSPSSYSYSLPTSLFNDGGGGGSSSSSSSSSSFSSTDPINRFLGLAARHWDPNLDQIAWSRTFSFLLSGVMLLLSASSVVQTLGLFSRWAPPVIQRRAQASLALAVGHVAATYVISSALLLRSHLPLEVSSDVTGALLARGPATGGNVISDAPPIMTPAFADGWFEAWFLVGAAVTALGIWIGRTVAGPEEDDYDHEVGQKRL</sequence>
<feature type="transmembrane region" description="Helical" evidence="5">
    <location>
        <begin position="78"/>
        <end position="100"/>
    </location>
</feature>
<dbReference type="InterPro" id="IPR015672">
    <property type="entry name" value="GPHR/GTG"/>
</dbReference>
<name>A0A9P4YNT0_9HYPO</name>
<dbReference type="PANTHER" id="PTHR15948:SF0">
    <property type="entry name" value="GOLGI PH REGULATOR A-RELATED"/>
    <property type="match status" value="1"/>
</dbReference>
<evidence type="ECO:0000259" key="6">
    <source>
        <dbReference type="Pfam" id="PF12430"/>
    </source>
</evidence>
<evidence type="ECO:0000256" key="3">
    <source>
        <dbReference type="ARBA" id="ARBA00022989"/>
    </source>
</evidence>
<feature type="transmembrane region" description="Helical" evidence="5">
    <location>
        <begin position="570"/>
        <end position="589"/>
    </location>
</feature>
<feature type="transmembrane region" description="Helical" evidence="5">
    <location>
        <begin position="505"/>
        <end position="528"/>
    </location>
</feature>
<organism evidence="8 9">
    <name type="scientific">Geosmithia morbida</name>
    <dbReference type="NCBI Taxonomy" id="1094350"/>
    <lineage>
        <taxon>Eukaryota</taxon>
        <taxon>Fungi</taxon>
        <taxon>Dikarya</taxon>
        <taxon>Ascomycota</taxon>
        <taxon>Pezizomycotina</taxon>
        <taxon>Sordariomycetes</taxon>
        <taxon>Hypocreomycetidae</taxon>
        <taxon>Hypocreales</taxon>
        <taxon>Bionectriaceae</taxon>
        <taxon>Geosmithia</taxon>
    </lineage>
</organism>
<feature type="domain" description="Golgi pH regulator conserved" evidence="7">
    <location>
        <begin position="219"/>
        <end position="289"/>
    </location>
</feature>
<dbReference type="InterPro" id="IPR022535">
    <property type="entry name" value="Golgi_pH-regulator_cons_dom"/>
</dbReference>
<dbReference type="PANTHER" id="PTHR15948">
    <property type="entry name" value="G-PROTEIN COUPLED RECEPTOR 89-RELATED"/>
    <property type="match status" value="1"/>
</dbReference>
<feature type="domain" description="Abscisic acid G-protein coupled receptor-like" evidence="6">
    <location>
        <begin position="362"/>
        <end position="591"/>
    </location>
</feature>
<dbReference type="Pfam" id="PF12537">
    <property type="entry name" value="GPHR_N"/>
    <property type="match status" value="1"/>
</dbReference>
<gene>
    <name evidence="8" type="ORF">GMORB2_3167</name>
</gene>
<dbReference type="OrthoDB" id="264392at2759"/>
<evidence type="ECO:0000259" key="7">
    <source>
        <dbReference type="Pfam" id="PF12537"/>
    </source>
</evidence>
<evidence type="ECO:0000313" key="9">
    <source>
        <dbReference type="Proteomes" id="UP000749293"/>
    </source>
</evidence>
<evidence type="ECO:0000256" key="1">
    <source>
        <dbReference type="ARBA" id="ARBA00004141"/>
    </source>
</evidence>
<dbReference type="RefSeq" id="XP_035319018.1">
    <property type="nucleotide sequence ID" value="XM_035465143.1"/>
</dbReference>